<gene>
    <name evidence="1" type="ORF">B9T62_37045</name>
</gene>
<name>A0A2Z2KIT4_9BACL</name>
<keyword evidence="2" id="KW-1185">Reference proteome</keyword>
<dbReference type="EMBL" id="CP021780">
    <property type="protein sequence ID" value="ASA25847.1"/>
    <property type="molecule type" value="Genomic_DNA"/>
</dbReference>
<accession>A0A2Z2KIT4</accession>
<organism evidence="1 2">
    <name type="scientific">Paenibacillus donghaensis</name>
    <dbReference type="NCBI Taxonomy" id="414771"/>
    <lineage>
        <taxon>Bacteria</taxon>
        <taxon>Bacillati</taxon>
        <taxon>Bacillota</taxon>
        <taxon>Bacilli</taxon>
        <taxon>Bacillales</taxon>
        <taxon>Paenibacillaceae</taxon>
        <taxon>Paenibacillus</taxon>
    </lineage>
</organism>
<proteinExistence type="predicted"/>
<dbReference type="AlphaFoldDB" id="A0A2Z2KIT4"/>
<sequence length="84" mass="10002">MQRMMDMDQLTIRRHIEEGSTFYLDILGKSEHMKTEQFPHYTIIRPKKGQHGGTSIYNIKIDHLPEAEALRLVQEIKDHKEHIF</sequence>
<protein>
    <submittedName>
        <fullName evidence="1">Uncharacterized protein</fullName>
    </submittedName>
</protein>
<evidence type="ECO:0000313" key="2">
    <source>
        <dbReference type="Proteomes" id="UP000249890"/>
    </source>
</evidence>
<dbReference type="Proteomes" id="UP000249890">
    <property type="component" value="Chromosome"/>
</dbReference>
<reference evidence="1 2" key="1">
    <citation type="submission" date="2017-06" db="EMBL/GenBank/DDBJ databases">
        <title>Complete genome sequence of Paenibacillus donghaensis KCTC 13049T isolated from East Sea sediment, South Korea.</title>
        <authorList>
            <person name="Jung B.K."/>
            <person name="Hong S.-J."/>
            <person name="Shin J.-H."/>
        </authorList>
    </citation>
    <scope>NUCLEOTIDE SEQUENCE [LARGE SCALE GENOMIC DNA]</scope>
    <source>
        <strain evidence="1 2">KCTC 13049</strain>
    </source>
</reference>
<dbReference type="KEGG" id="pdh:B9T62_37045"/>
<evidence type="ECO:0000313" key="1">
    <source>
        <dbReference type="EMBL" id="ASA25847.1"/>
    </source>
</evidence>